<organism evidence="1 2">
    <name type="scientific">Parendozoicomonas haliclonae</name>
    <dbReference type="NCBI Taxonomy" id="1960125"/>
    <lineage>
        <taxon>Bacteria</taxon>
        <taxon>Pseudomonadati</taxon>
        <taxon>Pseudomonadota</taxon>
        <taxon>Gammaproteobacteria</taxon>
        <taxon>Oceanospirillales</taxon>
        <taxon>Endozoicomonadaceae</taxon>
        <taxon>Parendozoicomonas</taxon>
    </lineage>
</organism>
<accession>A0A1X7AMR1</accession>
<evidence type="ECO:0000313" key="1">
    <source>
        <dbReference type="EMBL" id="SMA47580.1"/>
    </source>
</evidence>
<reference evidence="1 2" key="1">
    <citation type="submission" date="2017-03" db="EMBL/GenBank/DDBJ databases">
        <authorList>
            <person name="Afonso C.L."/>
            <person name="Miller P.J."/>
            <person name="Scott M.A."/>
            <person name="Spackman E."/>
            <person name="Goraichik I."/>
            <person name="Dimitrov K.M."/>
            <person name="Suarez D.L."/>
            <person name="Swayne D.E."/>
        </authorList>
    </citation>
    <scope>NUCLEOTIDE SEQUENCE [LARGE SCALE GENOMIC DNA]</scope>
    <source>
        <strain evidence="1">SB41UT1</strain>
    </source>
</reference>
<gene>
    <name evidence="1" type="ORF">EHSB41UT_02477</name>
</gene>
<protein>
    <submittedName>
        <fullName evidence="1">Uncharacterized protein</fullName>
    </submittedName>
</protein>
<name>A0A1X7AMR1_9GAMM</name>
<proteinExistence type="predicted"/>
<keyword evidence="2" id="KW-1185">Reference proteome</keyword>
<dbReference type="Proteomes" id="UP000196573">
    <property type="component" value="Unassembled WGS sequence"/>
</dbReference>
<dbReference type="AlphaFoldDB" id="A0A1X7AMR1"/>
<evidence type="ECO:0000313" key="2">
    <source>
        <dbReference type="Proteomes" id="UP000196573"/>
    </source>
</evidence>
<dbReference type="EMBL" id="FWPT01000005">
    <property type="protein sequence ID" value="SMA47580.1"/>
    <property type="molecule type" value="Genomic_DNA"/>
</dbReference>
<sequence length="34" mass="3736">MGNSAGVGLMTIKIEEKSLDSDKRYQSPLRRVVG</sequence>